<dbReference type="InterPro" id="IPR032675">
    <property type="entry name" value="LRR_dom_sf"/>
</dbReference>
<comment type="function">
    <text evidence="1">Induces bone formation in conjunction with TGF-beta-1 or TGF-beta-2.</text>
</comment>
<keyword evidence="6" id="KW-0272">Extracellular matrix</keyword>
<dbReference type="Pfam" id="PF13855">
    <property type="entry name" value="LRR_8"/>
    <property type="match status" value="1"/>
</dbReference>
<dbReference type="CTD" id="4969"/>
<evidence type="ECO:0000256" key="11">
    <source>
        <dbReference type="ARBA" id="ARBA00023030"/>
    </source>
</evidence>
<dbReference type="InParanoid" id="A0A6P8PK71"/>
<dbReference type="InterPro" id="IPR003591">
    <property type="entry name" value="Leu-rich_rpt_typical-subtyp"/>
</dbReference>
<keyword evidence="13" id="KW-0325">Glycoprotein</keyword>
<dbReference type="FunCoup" id="A0A6P8PK71">
    <property type="interactions" value="256"/>
</dbReference>
<dbReference type="GO" id="GO:0061975">
    <property type="term" value="P:articular cartilage development"/>
    <property type="evidence" value="ECO:0007669"/>
    <property type="project" value="TreeGrafter"/>
</dbReference>
<keyword evidence="9" id="KW-0677">Repeat</keyword>
<evidence type="ECO:0000256" key="14">
    <source>
        <dbReference type="ARBA" id="ARBA00031730"/>
    </source>
</evidence>
<dbReference type="SUPFAM" id="SSF52058">
    <property type="entry name" value="L domain-like"/>
    <property type="match status" value="1"/>
</dbReference>
<evidence type="ECO:0000256" key="6">
    <source>
        <dbReference type="ARBA" id="ARBA00022530"/>
    </source>
</evidence>
<evidence type="ECO:0000256" key="12">
    <source>
        <dbReference type="ARBA" id="ARBA00023157"/>
    </source>
</evidence>
<evidence type="ECO:0000256" key="13">
    <source>
        <dbReference type="ARBA" id="ARBA00023180"/>
    </source>
</evidence>
<name>A0A6P8PK71_GEOSA</name>
<dbReference type="SMART" id="SM00369">
    <property type="entry name" value="LRR_TYP"/>
    <property type="match status" value="3"/>
</dbReference>
<keyword evidence="11" id="KW-0339">Growth factor</keyword>
<evidence type="ECO:0000256" key="7">
    <source>
        <dbReference type="ARBA" id="ARBA00022614"/>
    </source>
</evidence>
<keyword evidence="7" id="KW-0433">Leucine-rich repeat</keyword>
<evidence type="ECO:0000256" key="2">
    <source>
        <dbReference type="ARBA" id="ARBA00004498"/>
    </source>
</evidence>
<comment type="subcellular location">
    <subcellularLocation>
        <location evidence="2">Secreted</location>
        <location evidence="2">Extracellular space</location>
        <location evidence="2">Extracellular matrix</location>
    </subcellularLocation>
</comment>
<dbReference type="GO" id="GO:0008083">
    <property type="term" value="F:growth factor activity"/>
    <property type="evidence" value="ECO:0007669"/>
    <property type="project" value="UniProtKB-KW"/>
</dbReference>
<dbReference type="KEGG" id="gsh:117351165"/>
<evidence type="ECO:0000313" key="17">
    <source>
        <dbReference type="RefSeq" id="XP_033781955.1"/>
    </source>
</evidence>
<keyword evidence="16" id="KW-1185">Reference proteome</keyword>
<dbReference type="PROSITE" id="PS51450">
    <property type="entry name" value="LRR"/>
    <property type="match status" value="2"/>
</dbReference>
<evidence type="ECO:0000256" key="3">
    <source>
        <dbReference type="ARBA" id="ARBA00006912"/>
    </source>
</evidence>
<dbReference type="GO" id="GO:0031012">
    <property type="term" value="C:extracellular matrix"/>
    <property type="evidence" value="ECO:0007669"/>
    <property type="project" value="TreeGrafter"/>
</dbReference>
<evidence type="ECO:0000256" key="8">
    <source>
        <dbReference type="ARBA" id="ARBA00022729"/>
    </source>
</evidence>
<dbReference type="AlphaFoldDB" id="A0A6P8PK71"/>
<evidence type="ECO:0000256" key="10">
    <source>
        <dbReference type="ARBA" id="ARBA00022974"/>
    </source>
</evidence>
<evidence type="ECO:0000256" key="5">
    <source>
        <dbReference type="ARBA" id="ARBA00022525"/>
    </source>
</evidence>
<keyword evidence="5" id="KW-0964">Secreted</keyword>
<sequence>MKTLQQALLLFMLAPLVKSAPPIQQESINIYDYETEDGQLFKQHFEDNPQGANVNKKTTAIIDILFQRDEGATKLPPSTNDVDLPTCLLCVCLSGSVYCEEMNIDTVPPLPKETAYFYARFNKIKKITAKDFEDFPTLKRIDLTGNQIEEIEDGAFSKLLILDQLILAENKLVKIPALPSKLTVFNANSNKIKSKGIKANAFKKLNNLSYLYLAENELESVPQNLPESLRILHLQANNITSITDDTFCKSNNTRYVREQMTQIRLEENPVILGKYPNSFTCLKSLPTGAYF</sequence>
<evidence type="ECO:0000256" key="1">
    <source>
        <dbReference type="ARBA" id="ARBA00003759"/>
    </source>
</evidence>
<dbReference type="OrthoDB" id="7451790at2759"/>
<evidence type="ECO:0000256" key="4">
    <source>
        <dbReference type="ARBA" id="ARBA00018423"/>
    </source>
</evidence>
<dbReference type="Gene3D" id="3.80.10.10">
    <property type="entry name" value="Ribonuclease Inhibitor"/>
    <property type="match status" value="1"/>
</dbReference>
<dbReference type="PANTHER" id="PTHR46269">
    <property type="entry name" value="EPIPHYCAN-RELATED"/>
    <property type="match status" value="1"/>
</dbReference>
<feature type="chain" id="PRO_5028440673" description="Mimecan" evidence="15">
    <location>
        <begin position="20"/>
        <end position="291"/>
    </location>
</feature>
<evidence type="ECO:0000256" key="15">
    <source>
        <dbReference type="SAM" id="SignalP"/>
    </source>
</evidence>
<dbReference type="InterPro" id="IPR001611">
    <property type="entry name" value="Leu-rich_rpt"/>
</dbReference>
<reference evidence="17" key="1">
    <citation type="submission" date="2025-08" db="UniProtKB">
        <authorList>
            <consortium name="RefSeq"/>
        </authorList>
    </citation>
    <scope>IDENTIFICATION</scope>
</reference>
<dbReference type="GeneID" id="117351165"/>
<dbReference type="Proteomes" id="UP000515159">
    <property type="component" value="Chromosome 17"/>
</dbReference>
<protein>
    <recommendedName>
        <fullName evidence="4">Mimecan</fullName>
    </recommendedName>
    <alternativeName>
        <fullName evidence="14">Osteoglycin</fullName>
    </alternativeName>
</protein>
<evidence type="ECO:0000313" key="16">
    <source>
        <dbReference type="Proteomes" id="UP000515159"/>
    </source>
</evidence>
<keyword evidence="8 15" id="KW-0732">Signal</keyword>
<keyword evidence="12" id="KW-1015">Disulfide bond</keyword>
<evidence type="ECO:0000256" key="9">
    <source>
        <dbReference type="ARBA" id="ARBA00022737"/>
    </source>
</evidence>
<gene>
    <name evidence="17" type="primary">OGN</name>
</gene>
<dbReference type="GO" id="GO:0005615">
    <property type="term" value="C:extracellular space"/>
    <property type="evidence" value="ECO:0007669"/>
    <property type="project" value="TreeGrafter"/>
</dbReference>
<proteinExistence type="inferred from homology"/>
<dbReference type="PANTHER" id="PTHR46269:SF1">
    <property type="entry name" value="MIMECAN"/>
    <property type="match status" value="1"/>
</dbReference>
<dbReference type="InterPro" id="IPR043547">
    <property type="entry name" value="Mimecan/Epiphycan/Opticin"/>
</dbReference>
<keyword evidence="10" id="KW-0654">Proteoglycan</keyword>
<comment type="similarity">
    <text evidence="3">Belongs to the small leucine-rich proteoglycan (SLRP) family. SLRP class III subfamily.</text>
</comment>
<dbReference type="RefSeq" id="XP_033781955.1">
    <property type="nucleotide sequence ID" value="XM_033926064.1"/>
</dbReference>
<accession>A0A6P8PK71</accession>
<organism evidence="16 17">
    <name type="scientific">Geotrypetes seraphini</name>
    <name type="common">Gaboon caecilian</name>
    <name type="synonym">Caecilia seraphini</name>
    <dbReference type="NCBI Taxonomy" id="260995"/>
    <lineage>
        <taxon>Eukaryota</taxon>
        <taxon>Metazoa</taxon>
        <taxon>Chordata</taxon>
        <taxon>Craniata</taxon>
        <taxon>Vertebrata</taxon>
        <taxon>Euteleostomi</taxon>
        <taxon>Amphibia</taxon>
        <taxon>Gymnophiona</taxon>
        <taxon>Geotrypetes</taxon>
    </lineage>
</organism>
<feature type="signal peptide" evidence="15">
    <location>
        <begin position="1"/>
        <end position="19"/>
    </location>
</feature>
<dbReference type="GO" id="GO:0060348">
    <property type="term" value="P:bone development"/>
    <property type="evidence" value="ECO:0007669"/>
    <property type="project" value="TreeGrafter"/>
</dbReference>